<dbReference type="InterPro" id="IPR027005">
    <property type="entry name" value="PMT-like"/>
</dbReference>
<name>A0A2V3IXL0_9FLOR</name>
<keyword evidence="4 13" id="KW-0328">Glycosyltransferase</keyword>
<dbReference type="Pfam" id="PF02366">
    <property type="entry name" value="PMT"/>
    <property type="match status" value="1"/>
</dbReference>
<dbReference type="OrthoDB" id="292747at2759"/>
<evidence type="ECO:0000256" key="3">
    <source>
        <dbReference type="ARBA" id="ARBA00007222"/>
    </source>
</evidence>
<feature type="transmembrane region" description="Helical" evidence="10">
    <location>
        <begin position="215"/>
        <end position="235"/>
    </location>
</feature>
<dbReference type="AlphaFoldDB" id="A0A2V3IXL0"/>
<comment type="subcellular location">
    <subcellularLocation>
        <location evidence="1">Endomembrane system</location>
        <topology evidence="1">Multi-pass membrane protein</topology>
    </subcellularLocation>
</comment>
<feature type="transmembrane region" description="Helical" evidence="10">
    <location>
        <begin position="75"/>
        <end position="93"/>
    </location>
</feature>
<feature type="transmembrane region" description="Helical" evidence="10">
    <location>
        <begin position="413"/>
        <end position="442"/>
    </location>
</feature>
<feature type="region of interest" description="Disordered" evidence="9">
    <location>
        <begin position="1"/>
        <end position="60"/>
    </location>
</feature>
<dbReference type="GO" id="GO:0000030">
    <property type="term" value="F:mannosyltransferase activity"/>
    <property type="evidence" value="ECO:0007669"/>
    <property type="project" value="InterPro"/>
</dbReference>
<feature type="transmembrane region" description="Helical" evidence="10">
    <location>
        <begin position="306"/>
        <end position="327"/>
    </location>
</feature>
<evidence type="ECO:0000256" key="1">
    <source>
        <dbReference type="ARBA" id="ARBA00004127"/>
    </source>
</evidence>
<evidence type="ECO:0000256" key="6">
    <source>
        <dbReference type="ARBA" id="ARBA00022692"/>
    </source>
</evidence>
<evidence type="ECO:0000256" key="8">
    <source>
        <dbReference type="ARBA" id="ARBA00023136"/>
    </source>
</evidence>
<dbReference type="GO" id="GO:0006493">
    <property type="term" value="P:protein O-linked glycosylation"/>
    <property type="evidence" value="ECO:0007669"/>
    <property type="project" value="InterPro"/>
</dbReference>
<comment type="pathway">
    <text evidence="2">Protein modification; protein glycosylation.</text>
</comment>
<feature type="domain" description="Protein O-mannosyl-transferase C-terminal four TM" evidence="12">
    <location>
        <begin position="364"/>
        <end position="551"/>
    </location>
</feature>
<keyword evidence="7 10" id="KW-1133">Transmembrane helix</keyword>
<feature type="compositionally biased region" description="Basic and acidic residues" evidence="9">
    <location>
        <begin position="1"/>
        <end position="10"/>
    </location>
</feature>
<dbReference type="InterPro" id="IPR003342">
    <property type="entry name" value="ArnT-like_N"/>
</dbReference>
<dbReference type="Proteomes" id="UP000247409">
    <property type="component" value="Unassembled WGS sequence"/>
</dbReference>
<accession>A0A2V3IXL0</accession>
<evidence type="ECO:0000256" key="10">
    <source>
        <dbReference type="SAM" id="Phobius"/>
    </source>
</evidence>
<dbReference type="Pfam" id="PF16192">
    <property type="entry name" value="PMT_4TMC"/>
    <property type="match status" value="1"/>
</dbReference>
<dbReference type="UniPathway" id="UPA00378"/>
<keyword evidence="5 13" id="KW-0808">Transferase</keyword>
<feature type="compositionally biased region" description="Polar residues" evidence="9">
    <location>
        <begin position="20"/>
        <end position="29"/>
    </location>
</feature>
<dbReference type="GO" id="GO:0016020">
    <property type="term" value="C:membrane"/>
    <property type="evidence" value="ECO:0007669"/>
    <property type="project" value="InterPro"/>
</dbReference>
<dbReference type="GO" id="GO:0012505">
    <property type="term" value="C:endomembrane system"/>
    <property type="evidence" value="ECO:0007669"/>
    <property type="project" value="UniProtKB-SubCell"/>
</dbReference>
<evidence type="ECO:0000313" key="13">
    <source>
        <dbReference type="EMBL" id="PXF45870.1"/>
    </source>
</evidence>
<keyword evidence="8 10" id="KW-0472">Membrane</keyword>
<dbReference type="PANTHER" id="PTHR10050">
    <property type="entry name" value="DOLICHYL-PHOSPHATE-MANNOSE--PROTEIN MANNOSYLTRANSFERASE"/>
    <property type="match status" value="1"/>
</dbReference>
<evidence type="ECO:0000256" key="9">
    <source>
        <dbReference type="SAM" id="MobiDB-lite"/>
    </source>
</evidence>
<comment type="similarity">
    <text evidence="3">Belongs to the glycosyltransferase 39 family.</text>
</comment>
<dbReference type="EMBL" id="NBIV01000051">
    <property type="protein sequence ID" value="PXF45870.1"/>
    <property type="molecule type" value="Genomic_DNA"/>
</dbReference>
<protein>
    <submittedName>
        <fullName evidence="13">Dolichyl-phosphate-mannose--protein mannosyltransferase 4</fullName>
    </submittedName>
</protein>
<comment type="caution">
    <text evidence="13">The sequence shown here is derived from an EMBL/GenBank/DDBJ whole genome shotgun (WGS) entry which is preliminary data.</text>
</comment>
<evidence type="ECO:0000259" key="12">
    <source>
        <dbReference type="Pfam" id="PF16192"/>
    </source>
</evidence>
<organism evidence="13 14">
    <name type="scientific">Gracilariopsis chorda</name>
    <dbReference type="NCBI Taxonomy" id="448386"/>
    <lineage>
        <taxon>Eukaryota</taxon>
        <taxon>Rhodophyta</taxon>
        <taxon>Florideophyceae</taxon>
        <taxon>Rhodymeniophycidae</taxon>
        <taxon>Gracilariales</taxon>
        <taxon>Gracilariaceae</taxon>
        <taxon>Gracilariopsis</taxon>
    </lineage>
</organism>
<evidence type="ECO:0000256" key="4">
    <source>
        <dbReference type="ARBA" id="ARBA00022676"/>
    </source>
</evidence>
<evidence type="ECO:0000256" key="7">
    <source>
        <dbReference type="ARBA" id="ARBA00022989"/>
    </source>
</evidence>
<evidence type="ECO:0000256" key="2">
    <source>
        <dbReference type="ARBA" id="ARBA00004922"/>
    </source>
</evidence>
<feature type="transmembrane region" description="Helical" evidence="10">
    <location>
        <begin position="463"/>
        <end position="481"/>
    </location>
</feature>
<feature type="transmembrane region" description="Helical" evidence="10">
    <location>
        <begin position="256"/>
        <end position="273"/>
    </location>
</feature>
<sequence>MTSSKHSDSLRRRRGKPLTDPQQQSSQPNDKVEKVLHFSNAQPKSNEHPTANGGKPHQTQLSQTPQLAFTVYQNSVDWLIMVVLLIVAAAVRFHRIAYPDQIIFDEVHYLGFTNNILNRKYLFDVNPVWGKLVIAFIAKIIGYDPTPVPLKLGQQLASPYQALAARAPCAIFGTLTVPVFYKVCRWLHLSTYASVVGSAFIAFDCMHVIQSRVAMVDAILVFWTCFSMMCALTLWDQKNRIVFLRNNLRFSSVVRMMLLLIVTGINCGLSVSVRWTAFATPVLIFVISFFGVAPFLVEPFNFIELIVLYGSAFIAYCGSFVLFLLQVNNSGPGDNFMSAEFQACLNGNRFATSPAACTKSWLVRVWEVNKVIFNYSKSIRGKDKWGSSWFQWIINWRGALYHRTLEEEKKQVALIYVLMNPFMTLMIDLLMCVFIAALFYIVRYRKRVAMNAALKAHLRRGSVLFFGWVCSMLPTMVVYRSGPVYQYLPGLFFAQAMAAVGFDMIPRKMRPGAAAIIVAGLVASFVYWSPWVYGNMLTEEKHQSMRWLPRWD</sequence>
<feature type="domain" description="ArnT-like N-terminal" evidence="11">
    <location>
        <begin position="83"/>
        <end position="288"/>
    </location>
</feature>
<feature type="transmembrane region" description="Helical" evidence="10">
    <location>
        <begin position="189"/>
        <end position="209"/>
    </location>
</feature>
<evidence type="ECO:0000256" key="5">
    <source>
        <dbReference type="ARBA" id="ARBA00022679"/>
    </source>
</evidence>
<keyword evidence="6 10" id="KW-0812">Transmembrane</keyword>
<gene>
    <name evidence="13" type="ORF">BWQ96_04407</name>
</gene>
<reference evidence="13 14" key="1">
    <citation type="journal article" date="2018" name="Mol. Biol. Evol.">
        <title>Analysis of the draft genome of the red seaweed Gracilariopsis chorda provides insights into genome size evolution in Rhodophyta.</title>
        <authorList>
            <person name="Lee J."/>
            <person name="Yang E.C."/>
            <person name="Graf L."/>
            <person name="Yang J.H."/>
            <person name="Qiu H."/>
            <person name="Zel Zion U."/>
            <person name="Chan C.X."/>
            <person name="Stephens T.G."/>
            <person name="Weber A.P.M."/>
            <person name="Boo G.H."/>
            <person name="Boo S.M."/>
            <person name="Kim K.M."/>
            <person name="Shin Y."/>
            <person name="Jung M."/>
            <person name="Lee S.J."/>
            <person name="Yim H.S."/>
            <person name="Lee J.H."/>
            <person name="Bhattacharya D."/>
            <person name="Yoon H.S."/>
        </authorList>
    </citation>
    <scope>NUCLEOTIDE SEQUENCE [LARGE SCALE GENOMIC DNA]</scope>
    <source>
        <strain evidence="13 14">SKKU-2015</strain>
        <tissue evidence="13">Whole body</tissue>
    </source>
</reference>
<feature type="transmembrane region" description="Helical" evidence="10">
    <location>
        <begin position="512"/>
        <end position="533"/>
    </location>
</feature>
<keyword evidence="14" id="KW-1185">Reference proteome</keyword>
<dbReference type="InterPro" id="IPR032421">
    <property type="entry name" value="PMT_4TMC"/>
</dbReference>
<evidence type="ECO:0000313" key="14">
    <source>
        <dbReference type="Proteomes" id="UP000247409"/>
    </source>
</evidence>
<feature type="transmembrane region" description="Helical" evidence="10">
    <location>
        <begin position="279"/>
        <end position="297"/>
    </location>
</feature>
<proteinExistence type="inferred from homology"/>
<evidence type="ECO:0000259" key="11">
    <source>
        <dbReference type="Pfam" id="PF02366"/>
    </source>
</evidence>
<feature type="transmembrane region" description="Helical" evidence="10">
    <location>
        <begin position="487"/>
        <end position="505"/>
    </location>
</feature>